<comment type="caution">
    <text evidence="1">The sequence shown here is derived from an EMBL/GenBank/DDBJ whole genome shotgun (WGS) entry which is preliminary data.</text>
</comment>
<accession>A0A5B7ID31</accession>
<dbReference type="Proteomes" id="UP000324222">
    <property type="component" value="Unassembled WGS sequence"/>
</dbReference>
<sequence>MKNYLQNAIECCFSEDCGRTRDAHQHLVYRNLVSEQYSGSCKKGDDRAFYTTKCAAV</sequence>
<evidence type="ECO:0000313" key="1">
    <source>
        <dbReference type="EMBL" id="MPC83381.1"/>
    </source>
</evidence>
<keyword evidence="2" id="KW-1185">Reference proteome</keyword>
<dbReference type="AlphaFoldDB" id="A0A5B7ID31"/>
<name>A0A5B7ID31_PORTR</name>
<dbReference type="EMBL" id="VSRR010062341">
    <property type="protein sequence ID" value="MPC83381.1"/>
    <property type="molecule type" value="Genomic_DNA"/>
</dbReference>
<organism evidence="1 2">
    <name type="scientific">Portunus trituberculatus</name>
    <name type="common">Swimming crab</name>
    <name type="synonym">Neptunus trituberculatus</name>
    <dbReference type="NCBI Taxonomy" id="210409"/>
    <lineage>
        <taxon>Eukaryota</taxon>
        <taxon>Metazoa</taxon>
        <taxon>Ecdysozoa</taxon>
        <taxon>Arthropoda</taxon>
        <taxon>Crustacea</taxon>
        <taxon>Multicrustacea</taxon>
        <taxon>Malacostraca</taxon>
        <taxon>Eumalacostraca</taxon>
        <taxon>Eucarida</taxon>
        <taxon>Decapoda</taxon>
        <taxon>Pleocyemata</taxon>
        <taxon>Brachyura</taxon>
        <taxon>Eubrachyura</taxon>
        <taxon>Portunoidea</taxon>
        <taxon>Portunidae</taxon>
        <taxon>Portuninae</taxon>
        <taxon>Portunus</taxon>
    </lineage>
</organism>
<gene>
    <name evidence="1" type="ORF">E2C01_078091</name>
</gene>
<proteinExistence type="predicted"/>
<evidence type="ECO:0000313" key="2">
    <source>
        <dbReference type="Proteomes" id="UP000324222"/>
    </source>
</evidence>
<protein>
    <submittedName>
        <fullName evidence="1">Uncharacterized protein</fullName>
    </submittedName>
</protein>
<reference evidence="1 2" key="1">
    <citation type="submission" date="2019-05" db="EMBL/GenBank/DDBJ databases">
        <title>Another draft genome of Portunus trituberculatus and its Hox gene families provides insights of decapod evolution.</title>
        <authorList>
            <person name="Jeong J.-H."/>
            <person name="Song I."/>
            <person name="Kim S."/>
            <person name="Choi T."/>
            <person name="Kim D."/>
            <person name="Ryu S."/>
            <person name="Kim W."/>
        </authorList>
    </citation>
    <scope>NUCLEOTIDE SEQUENCE [LARGE SCALE GENOMIC DNA]</scope>
    <source>
        <tissue evidence="1">Muscle</tissue>
    </source>
</reference>